<protein>
    <submittedName>
        <fullName evidence="2">RxLR effector candidate protein</fullName>
    </submittedName>
</protein>
<reference evidence="2" key="1">
    <citation type="journal article" date="2014" name="PLoS Pathog.">
        <title>Expression profiling during Arabidopsis/downy mildew interaction reveals a highly-expressed effector that attenuates responses to salicylic acid.</title>
        <authorList>
            <person name="Asai S."/>
            <person name="Rallapalli G."/>
            <person name="Piquerez S.J.M."/>
            <person name="Caillaud M.C."/>
            <person name="Furzer O.J."/>
            <person name="Ishaque N."/>
            <person name="Wirthmueller L."/>
            <person name="Fabro G."/>
            <person name="Shirasu K."/>
            <person name="Jones J.D.G."/>
        </authorList>
    </citation>
    <scope>NUCLEOTIDE SEQUENCE</scope>
    <source>
        <strain evidence="2">Emoy2</strain>
    </source>
</reference>
<evidence type="ECO:0000256" key="1">
    <source>
        <dbReference type="SAM" id="SignalP"/>
    </source>
</evidence>
<dbReference type="AlphaFoldDB" id="A0A090BFF0"/>
<evidence type="ECO:0000313" key="2">
    <source>
        <dbReference type="EMBL" id="BAP69005.1"/>
    </source>
</evidence>
<accession>A0A090BFF0</accession>
<sequence length="90" mass="10265">MGIPCRHLLAVLHATGSMCDVTAAFHPSYLVKNFKQRYMGKTIELVVSTKTPAVLVYPPLCTKNAGRRQKKTYRQLRGHKTWSYVQMPLM</sequence>
<organism evidence="2">
    <name type="scientific">Hyaloperonospora arabidopsidis (strain Emoy2)</name>
    <name type="common">Downy mildew agent</name>
    <name type="synonym">Peronospora arabidopsidis</name>
    <dbReference type="NCBI Taxonomy" id="559515"/>
    <lineage>
        <taxon>Eukaryota</taxon>
        <taxon>Sar</taxon>
        <taxon>Stramenopiles</taxon>
        <taxon>Oomycota</taxon>
        <taxon>Peronosporomycetes</taxon>
        <taxon>Peronosporales</taxon>
        <taxon>Peronosporaceae</taxon>
        <taxon>Hyaloperonospora</taxon>
    </lineage>
</organism>
<gene>
    <name evidence="2" type="primary">HaRxLL123</name>
</gene>
<feature type="signal peptide" evidence="1">
    <location>
        <begin position="1"/>
        <end position="24"/>
    </location>
</feature>
<keyword evidence="1" id="KW-0732">Signal</keyword>
<feature type="chain" id="PRO_5001853192" evidence="1">
    <location>
        <begin position="25"/>
        <end position="90"/>
    </location>
</feature>
<dbReference type="EMBL" id="AB922429">
    <property type="protein sequence ID" value="BAP69005.1"/>
    <property type="molecule type" value="mRNA"/>
</dbReference>
<feature type="non-terminal residue" evidence="2">
    <location>
        <position position="90"/>
    </location>
</feature>
<name>A0A090BFF0_HYAAE</name>
<proteinExistence type="evidence at transcript level"/>